<name>A0A5P8JN05_9LACO</name>
<dbReference type="Proteomes" id="UP000388452">
    <property type="component" value="Chromosome"/>
</dbReference>
<evidence type="ECO:0000313" key="2">
    <source>
        <dbReference type="EMBL" id="QFQ90214.1"/>
    </source>
</evidence>
<gene>
    <name evidence="2" type="ORF">LM010_01600</name>
</gene>
<evidence type="ECO:0000256" key="1">
    <source>
        <dbReference type="SAM" id="MobiDB-lite"/>
    </source>
</evidence>
<proteinExistence type="predicted"/>
<feature type="region of interest" description="Disordered" evidence="1">
    <location>
        <begin position="42"/>
        <end position="78"/>
    </location>
</feature>
<dbReference type="AlphaFoldDB" id="A0A5P8JN05"/>
<feature type="compositionally biased region" description="Low complexity" evidence="1">
    <location>
        <begin position="44"/>
        <end position="64"/>
    </location>
</feature>
<protein>
    <submittedName>
        <fullName evidence="2">Uncharacterized protein</fullName>
    </submittedName>
</protein>
<sequence>MPTRMGKRSHHKRLWLIIGILLPIILIAGGLAYAYSGTDDGGETATSSSKTLPKSSSKATSKASHSTKKSNRTTSSSTAAPDLVGLGFQIMSVLFNGEAVDQAMNENKAPQNLVHDGVMLGYFADQTQARVSGMARYLYAHTIGYSVNGNVLAMNGWQIPFTVTDQQLQPVQWEAPDQDGNTITWKLEPLADAKTEVEARANSDATASSKDVDVHNLTTAQMAHWVKIVIQSQAADYNAGDYTFTQNFVDGYAEVYVYSHQQLTKIYRVDANGDLQAADPDDRNNWQVVSKTYQ</sequence>
<dbReference type="EMBL" id="CP045068">
    <property type="protein sequence ID" value="QFQ90214.1"/>
    <property type="molecule type" value="Genomic_DNA"/>
</dbReference>
<accession>A0A5P8JN05</accession>
<dbReference type="RefSeq" id="WP_152164611.1">
    <property type="nucleotide sequence ID" value="NZ_CP045068.1"/>
</dbReference>
<organism evidence="2 3">
    <name type="scientific">Lacticaseibacillus manihotivorans</name>
    <dbReference type="NCBI Taxonomy" id="88233"/>
    <lineage>
        <taxon>Bacteria</taxon>
        <taxon>Bacillati</taxon>
        <taxon>Bacillota</taxon>
        <taxon>Bacilli</taxon>
        <taxon>Lactobacillales</taxon>
        <taxon>Lactobacillaceae</taxon>
        <taxon>Lacticaseibacillus</taxon>
    </lineage>
</organism>
<reference evidence="2 3" key="1">
    <citation type="submission" date="2019-10" db="EMBL/GenBank/DDBJ databases">
        <title>Genome sequencing of Lactobacillus manihotivorans.</title>
        <authorList>
            <person name="Kim K."/>
        </authorList>
    </citation>
    <scope>NUCLEOTIDE SEQUENCE [LARGE SCALE GENOMIC DNA]</scope>
    <source>
        <strain evidence="2 3">LM010</strain>
    </source>
</reference>
<evidence type="ECO:0000313" key="3">
    <source>
        <dbReference type="Proteomes" id="UP000388452"/>
    </source>
</evidence>